<name>A0AAN9C1Z4_9CAEN</name>
<evidence type="ECO:0000313" key="3">
    <source>
        <dbReference type="Proteomes" id="UP001374579"/>
    </source>
</evidence>
<evidence type="ECO:0000313" key="2">
    <source>
        <dbReference type="EMBL" id="KAK7113095.1"/>
    </source>
</evidence>
<dbReference type="Proteomes" id="UP001374579">
    <property type="component" value="Unassembled WGS sequence"/>
</dbReference>
<organism evidence="2 3">
    <name type="scientific">Littorina saxatilis</name>
    <dbReference type="NCBI Taxonomy" id="31220"/>
    <lineage>
        <taxon>Eukaryota</taxon>
        <taxon>Metazoa</taxon>
        <taxon>Spiralia</taxon>
        <taxon>Lophotrochozoa</taxon>
        <taxon>Mollusca</taxon>
        <taxon>Gastropoda</taxon>
        <taxon>Caenogastropoda</taxon>
        <taxon>Littorinimorpha</taxon>
        <taxon>Littorinoidea</taxon>
        <taxon>Littorinidae</taxon>
        <taxon>Littorina</taxon>
    </lineage>
</organism>
<keyword evidence="1" id="KW-0472">Membrane</keyword>
<feature type="transmembrane region" description="Helical" evidence="1">
    <location>
        <begin position="9"/>
        <end position="30"/>
    </location>
</feature>
<keyword evidence="3" id="KW-1185">Reference proteome</keyword>
<accession>A0AAN9C1Z4</accession>
<gene>
    <name evidence="2" type="ORF">V1264_012446</name>
</gene>
<proteinExistence type="predicted"/>
<sequence length="81" mass="9096">MTAAASTRILLNVNLFLTILGFILYIAAFASNSWVVDDSSNYALWKKSERNNVTGDDICTTIDVSNIKDYFETTRALQLWA</sequence>
<comment type="caution">
    <text evidence="2">The sequence shown here is derived from an EMBL/GenBank/DDBJ whole genome shotgun (WGS) entry which is preliminary data.</text>
</comment>
<keyword evidence="1" id="KW-0812">Transmembrane</keyword>
<keyword evidence="1" id="KW-1133">Transmembrane helix</keyword>
<protein>
    <submittedName>
        <fullName evidence="2">Uncharacterized protein</fullName>
    </submittedName>
</protein>
<dbReference type="AlphaFoldDB" id="A0AAN9C1Z4"/>
<dbReference type="EMBL" id="JBAMIC010000002">
    <property type="protein sequence ID" value="KAK7113095.1"/>
    <property type="molecule type" value="Genomic_DNA"/>
</dbReference>
<evidence type="ECO:0000256" key="1">
    <source>
        <dbReference type="SAM" id="Phobius"/>
    </source>
</evidence>
<reference evidence="2 3" key="1">
    <citation type="submission" date="2024-02" db="EMBL/GenBank/DDBJ databases">
        <title>Chromosome-scale genome assembly of the rough periwinkle Littorina saxatilis.</title>
        <authorList>
            <person name="De Jode A."/>
            <person name="Faria R."/>
            <person name="Formenti G."/>
            <person name="Sims Y."/>
            <person name="Smith T.P."/>
            <person name="Tracey A."/>
            <person name="Wood J.M.D."/>
            <person name="Zagrodzka Z.B."/>
            <person name="Johannesson K."/>
            <person name="Butlin R.K."/>
            <person name="Leder E.H."/>
        </authorList>
    </citation>
    <scope>NUCLEOTIDE SEQUENCE [LARGE SCALE GENOMIC DNA]</scope>
    <source>
        <strain evidence="2">Snail1</strain>
        <tissue evidence="2">Muscle</tissue>
    </source>
</reference>
<dbReference type="Gene3D" id="1.20.140.150">
    <property type="match status" value="1"/>
</dbReference>